<gene>
    <name evidence="1" type="ORF">M9H77_11928</name>
</gene>
<dbReference type="EMBL" id="CM044703">
    <property type="protein sequence ID" value="KAI5671564.1"/>
    <property type="molecule type" value="Genomic_DNA"/>
</dbReference>
<organism evidence="1 2">
    <name type="scientific">Catharanthus roseus</name>
    <name type="common">Madagascar periwinkle</name>
    <name type="synonym">Vinca rosea</name>
    <dbReference type="NCBI Taxonomy" id="4058"/>
    <lineage>
        <taxon>Eukaryota</taxon>
        <taxon>Viridiplantae</taxon>
        <taxon>Streptophyta</taxon>
        <taxon>Embryophyta</taxon>
        <taxon>Tracheophyta</taxon>
        <taxon>Spermatophyta</taxon>
        <taxon>Magnoliopsida</taxon>
        <taxon>eudicotyledons</taxon>
        <taxon>Gunneridae</taxon>
        <taxon>Pentapetalae</taxon>
        <taxon>asterids</taxon>
        <taxon>lamiids</taxon>
        <taxon>Gentianales</taxon>
        <taxon>Apocynaceae</taxon>
        <taxon>Rauvolfioideae</taxon>
        <taxon>Vinceae</taxon>
        <taxon>Catharanthinae</taxon>
        <taxon>Catharanthus</taxon>
    </lineage>
</organism>
<accession>A0ACC0BG01</accession>
<evidence type="ECO:0000313" key="1">
    <source>
        <dbReference type="EMBL" id="KAI5671564.1"/>
    </source>
</evidence>
<sequence length="390" mass="42609">MKASIKFREEQKPLLRAKIPLNILSFPFQSGIVAGESKELSLNLSTFFDAGPIFKIAYRPNNSQNPFSLVCKTGIGHFGSPISSPFTMSAEFNFVGNQNPTFFIHFKPKFGDFSAKKSHSSSVLAKRTESKLNGSVSADEGSVVKSGYFEESGLFHRAGKIGVLPMETGAAAAAATGVMESFFSGTKVNARTALPLKNRAVVNFLWGLRFPPAAPADGAEDAVIVGKNERTTGISFRRFPMLLMDKISIEHVPTKDSKAGAGSGSTLAGSSDVAEVCLNMKKQLEIIQAENGLLRKALDDMSIGLIVCFIENSDGNQRTESKGKFSLVILQLGNLIAGEQQNLELNRNLEKEVRQRQRQQQHWNLELCCGMVEKLVYLLMAVETFCPVFL</sequence>
<protein>
    <submittedName>
        <fullName evidence="1">Uncharacterized protein</fullName>
    </submittedName>
</protein>
<reference evidence="2" key="1">
    <citation type="journal article" date="2023" name="Nat. Plants">
        <title>Single-cell RNA sequencing provides a high-resolution roadmap for understanding the multicellular compartmentation of specialized metabolism.</title>
        <authorList>
            <person name="Sun S."/>
            <person name="Shen X."/>
            <person name="Li Y."/>
            <person name="Li Y."/>
            <person name="Wang S."/>
            <person name="Li R."/>
            <person name="Zhang H."/>
            <person name="Shen G."/>
            <person name="Guo B."/>
            <person name="Wei J."/>
            <person name="Xu J."/>
            <person name="St-Pierre B."/>
            <person name="Chen S."/>
            <person name="Sun C."/>
        </authorList>
    </citation>
    <scope>NUCLEOTIDE SEQUENCE [LARGE SCALE GENOMIC DNA]</scope>
</reference>
<keyword evidence="2" id="KW-1185">Reference proteome</keyword>
<name>A0ACC0BG01_CATRO</name>
<comment type="caution">
    <text evidence="1">The sequence shown here is derived from an EMBL/GenBank/DDBJ whole genome shotgun (WGS) entry which is preliminary data.</text>
</comment>
<dbReference type="Proteomes" id="UP001060085">
    <property type="component" value="Linkage Group LG03"/>
</dbReference>
<evidence type="ECO:0000313" key="2">
    <source>
        <dbReference type="Proteomes" id="UP001060085"/>
    </source>
</evidence>
<proteinExistence type="predicted"/>